<dbReference type="SUPFAM" id="SSF52402">
    <property type="entry name" value="Adenine nucleotide alpha hydrolases-like"/>
    <property type="match status" value="1"/>
</dbReference>
<accession>A0A346PHD0</accession>
<dbReference type="KEGG" id="nan:AArc1_2612"/>
<dbReference type="Pfam" id="PF00582">
    <property type="entry name" value="Usp"/>
    <property type="match status" value="1"/>
</dbReference>
<evidence type="ECO:0000259" key="1">
    <source>
        <dbReference type="Pfam" id="PF00582"/>
    </source>
</evidence>
<dbReference type="Proteomes" id="UP000258613">
    <property type="component" value="Chromosome"/>
</dbReference>
<proteinExistence type="predicted"/>
<dbReference type="CDD" id="cd00293">
    <property type="entry name" value="USP-like"/>
    <property type="match status" value="1"/>
</dbReference>
<dbReference type="InterPro" id="IPR014729">
    <property type="entry name" value="Rossmann-like_a/b/a_fold"/>
</dbReference>
<dbReference type="Proteomes" id="UP000258707">
    <property type="component" value="Chromosome"/>
</dbReference>
<dbReference type="InterPro" id="IPR006016">
    <property type="entry name" value="UspA"/>
</dbReference>
<protein>
    <submittedName>
        <fullName evidence="2">Nucleotide-binding protein, UspA family</fullName>
    </submittedName>
    <submittedName>
        <fullName evidence="3">Universal stress protein</fullName>
    </submittedName>
</protein>
<evidence type="ECO:0000313" key="3">
    <source>
        <dbReference type="EMBL" id="AXR81029.1"/>
    </source>
</evidence>
<organism evidence="3 4">
    <name type="scientific">Natrarchaeobaculum sulfurireducens</name>
    <dbReference type="NCBI Taxonomy" id="2044521"/>
    <lineage>
        <taxon>Archaea</taxon>
        <taxon>Methanobacteriati</taxon>
        <taxon>Methanobacteriota</taxon>
        <taxon>Stenosarchaea group</taxon>
        <taxon>Halobacteria</taxon>
        <taxon>Halobacteriales</taxon>
        <taxon>Natrialbaceae</taxon>
        <taxon>Natrarchaeobaculum</taxon>
    </lineage>
</organism>
<reference evidence="5" key="1">
    <citation type="submission" date="2017-10" db="EMBL/GenBank/DDBJ databases">
        <title>Phenotypic and genomic properties of facultatively anaerobic sulfur-reducing natronoarchaea from hypersaline soda lakes.</title>
        <authorList>
            <person name="Sorokin D.Y."/>
            <person name="Kublanov I.V."/>
            <person name="Roman P."/>
            <person name="Sinninghe Damste J.S."/>
            <person name="Golyshin P.N."/>
            <person name="Rojo D."/>
            <person name="Ciordia S."/>
            <person name="Mena Md.C."/>
            <person name="Ferrer M."/>
            <person name="Messina E."/>
            <person name="Smedile F."/>
            <person name="La Spada G."/>
            <person name="La Cono V."/>
            <person name="Yakimov M.M."/>
        </authorList>
    </citation>
    <scope>NUCLEOTIDE SEQUENCE [LARGE SCALE GENOMIC DNA]</scope>
    <source>
        <strain evidence="5">AArc1</strain>
    </source>
</reference>
<reference evidence="4" key="2">
    <citation type="submission" date="2018-02" db="EMBL/GenBank/DDBJ databases">
        <title>Phenotypic and genomic properties of facultatively anaerobic sulfur-reducing natronoarchaea from hypersaline soda lakes.</title>
        <authorList>
            <person name="Sorokin D.Y."/>
            <person name="Kublanov I.V."/>
            <person name="Roman P."/>
            <person name="Sinninghe Damste J.S."/>
            <person name="Golyshin P.N."/>
            <person name="Rojo D."/>
            <person name="Ciordia S."/>
            <person name="Mena M.D.C."/>
            <person name="Ferrer M."/>
            <person name="Messina E."/>
            <person name="Smedile F."/>
            <person name="La Spada G."/>
            <person name="La Cono V."/>
            <person name="Yakimov M.M."/>
        </authorList>
    </citation>
    <scope>NUCLEOTIDE SEQUENCE [LARGE SCALE GENOMIC DNA]</scope>
    <source>
        <strain evidence="4">AArc-Mg</strain>
    </source>
</reference>
<evidence type="ECO:0000313" key="5">
    <source>
        <dbReference type="Proteomes" id="UP000258707"/>
    </source>
</evidence>
<accession>A0A346PND4</accession>
<reference evidence="3" key="3">
    <citation type="journal article" date="2019" name="Int. J. Syst. Evol. Microbiol.">
        <title>Natronolimnobius sulfurireducens sp. nov. and Halalkaliarchaeum desulfuricum gen. nov., sp. nov., the first sulfur-respiring alkaliphilic haloarchaea from hypersaline alkaline lakes.</title>
        <authorList>
            <person name="Sorokin D.Y."/>
            <person name="Yakimov M."/>
            <person name="Messina E."/>
            <person name="Merkel A.Y."/>
            <person name="Bale N.J."/>
            <person name="Sinninghe Damste J.S."/>
        </authorList>
    </citation>
    <scope>NUCLEOTIDE SEQUENCE</scope>
    <source>
        <strain evidence="3">AArc-Mg</strain>
        <strain evidence="2">AArc1</strain>
    </source>
</reference>
<dbReference type="EMBL" id="CP027033">
    <property type="protein sequence ID" value="AXR81029.1"/>
    <property type="molecule type" value="Genomic_DNA"/>
</dbReference>
<keyword evidence="4" id="KW-1185">Reference proteome</keyword>
<evidence type="ECO:0000313" key="4">
    <source>
        <dbReference type="Proteomes" id="UP000258613"/>
    </source>
</evidence>
<dbReference type="GeneID" id="37641508"/>
<gene>
    <name evidence="2" type="ORF">AArc1_2612</name>
    <name evidence="3" type="ORF">AArcMg_1011</name>
</gene>
<dbReference type="Gene3D" id="3.40.50.620">
    <property type="entry name" value="HUPs"/>
    <property type="match status" value="1"/>
</dbReference>
<name>A0A346PND4_9EURY</name>
<dbReference type="EMBL" id="CP024047">
    <property type="protein sequence ID" value="AXR78925.1"/>
    <property type="molecule type" value="Genomic_DNA"/>
</dbReference>
<dbReference type="KEGG" id="nag:AArcMg_1011"/>
<dbReference type="RefSeq" id="WP_228442329.1">
    <property type="nucleotide sequence ID" value="NZ_CP024047.1"/>
</dbReference>
<evidence type="ECO:0000313" key="2">
    <source>
        <dbReference type="EMBL" id="AXR78925.1"/>
    </source>
</evidence>
<dbReference type="AlphaFoldDB" id="A0A346PND4"/>
<feature type="domain" description="UspA" evidence="1">
    <location>
        <begin position="8"/>
        <end position="66"/>
    </location>
</feature>
<sequence>MRANRLQHAVHERAGEPAEEIVAAAAAFDSDLVVLGVRKRSPVGKVLFGSVTQAVIFDTDRPVTAVAPADNV</sequence>